<dbReference type="Proteomes" id="UP000614469">
    <property type="component" value="Unassembled WGS sequence"/>
</dbReference>
<protein>
    <submittedName>
        <fullName evidence="1">Uncharacterized protein</fullName>
    </submittedName>
</protein>
<evidence type="ECO:0000313" key="2">
    <source>
        <dbReference type="Proteomes" id="UP000614469"/>
    </source>
</evidence>
<dbReference type="EMBL" id="JACNJN010000117">
    <property type="protein sequence ID" value="MBC8335619.1"/>
    <property type="molecule type" value="Genomic_DNA"/>
</dbReference>
<dbReference type="AlphaFoldDB" id="A0A8J6NPB4"/>
<gene>
    <name evidence="1" type="ORF">H8E29_10160</name>
</gene>
<sequence length="538" mass="60416">MSFSYFPYSPDETKAMKNPAIQLYGNRLFSDQTVSELLVEFLLVVFSPKQIGESGVFDLALPSPSQITEWNNERLEYAPKARLNLKLFSFLGASRLDSRHQTHRAHHEALLTQLQERINIAGGGDKEDIIRTIENLFLGFQGAGSGRTWCAQSFLPVSSGFLAGESIWKETKARNANIENWFDLIENRSSFFDMSQHLFLARGGELLYLQVCNALRQPQDQIVEWCDKVDLGLSQNEQDPTWLHTELEKALNGLMEYCPDTLTDLAEFVDSRLDSETPEQTDGSGEQRRFVAAGWCNADSWREGYLFAVDLLRLMKTNLDVVDRIYLLESACAMQVLRTLAMQSLRAAGDNLGQNGPSYRFAVSAPEEKRPVLRRLSHHSVKKVEKGIFQALRSSGIQLPEDETGRNKILKQADKAYGSKLFVGLAKRIGFVVPKRGAGARFILNEHLLRLLVVTTVPLGGRLTFDTFKALLEQRHGLVFDANGLDRASQWLSGKGIYLPADTDRWLQDMLEAAGFLIHLSDSCALIHNPADTGKDDK</sequence>
<reference evidence="1 2" key="1">
    <citation type="submission" date="2020-08" db="EMBL/GenBank/DDBJ databases">
        <title>Bridging the membrane lipid divide: bacteria of the FCB group superphylum have the potential to synthesize archaeal ether lipids.</title>
        <authorList>
            <person name="Villanueva L."/>
            <person name="Von Meijenfeldt F.A.B."/>
            <person name="Westbye A.B."/>
            <person name="Yadav S."/>
            <person name="Hopmans E.C."/>
            <person name="Dutilh B.E."/>
            <person name="Sinninghe Damste J.S."/>
        </authorList>
    </citation>
    <scope>NUCLEOTIDE SEQUENCE [LARGE SCALE GENOMIC DNA]</scope>
    <source>
        <strain evidence="1">NIOZ-UU36</strain>
    </source>
</reference>
<name>A0A8J6NPB4_9CHLR</name>
<organism evidence="1 2">
    <name type="scientific">Candidatus Desulfolinea nitratireducens</name>
    <dbReference type="NCBI Taxonomy" id="2841698"/>
    <lineage>
        <taxon>Bacteria</taxon>
        <taxon>Bacillati</taxon>
        <taxon>Chloroflexota</taxon>
        <taxon>Anaerolineae</taxon>
        <taxon>Anaerolineales</taxon>
        <taxon>Anaerolineales incertae sedis</taxon>
        <taxon>Candidatus Desulfolinea</taxon>
    </lineage>
</organism>
<accession>A0A8J6NPB4</accession>
<comment type="caution">
    <text evidence="1">The sequence shown here is derived from an EMBL/GenBank/DDBJ whole genome shotgun (WGS) entry which is preliminary data.</text>
</comment>
<evidence type="ECO:0000313" key="1">
    <source>
        <dbReference type="EMBL" id="MBC8335619.1"/>
    </source>
</evidence>
<proteinExistence type="predicted"/>